<proteinExistence type="predicted"/>
<sequence>MVADLVFLRDEKLGILAELIYKQEVLNIQSIQFSSENERVLYLRDCRLNYETITSLLNEGGELKTKFQNDTVRSPIALNLFSYIENCINNSLQLVQNYTVRKDYLEKINEHVQYFFTSLKELDTQSADDVENLVKEVDEYNKAILAYTLKYRSPASREFSRMLKAQNITFENLVATYQAKLSYPGPFNDLKDAQKLRVYDEIMEASGLGKVMVDEFIDEVKNVAGKAVLLFNAGSIAWDLFTADHVILEATKIAIVEIAKVGGAQLGAIVGAALTTQLTGVEASAIFVTMVGALSSFVGAFILGAAAGWLVSLIIGSAEPPPKSTEGLVFHVAEMPDGAALARQIAHQ</sequence>
<protein>
    <submittedName>
        <fullName evidence="3">Uncharacterized protein LOC107430526</fullName>
    </submittedName>
    <submittedName>
        <fullName evidence="4">Uncharacterized protein LOC132803951</fullName>
    </submittedName>
</protein>
<dbReference type="GeneID" id="107430526"/>
<accession>A0ABM3I2Y2</accession>
<evidence type="ECO:0000313" key="3">
    <source>
        <dbReference type="RefSeq" id="XP_048319513.1"/>
    </source>
</evidence>
<reference evidence="3 4" key="1">
    <citation type="submission" date="2025-05" db="UniProtKB">
        <authorList>
            <consortium name="RefSeq"/>
        </authorList>
    </citation>
    <scope>IDENTIFICATION</scope>
    <source>
        <tissue evidence="3 4">Seedling</tissue>
    </source>
</reference>
<keyword evidence="1" id="KW-0472">Membrane</keyword>
<evidence type="ECO:0000256" key="1">
    <source>
        <dbReference type="SAM" id="Phobius"/>
    </source>
</evidence>
<keyword evidence="2" id="KW-1185">Reference proteome</keyword>
<dbReference type="RefSeq" id="XP_060673787.1">
    <property type="nucleotide sequence ID" value="XM_060817804.1"/>
</dbReference>
<feature type="transmembrane region" description="Helical" evidence="1">
    <location>
        <begin position="285"/>
        <end position="315"/>
    </location>
</feature>
<keyword evidence="1" id="KW-0812">Transmembrane</keyword>
<evidence type="ECO:0000313" key="4">
    <source>
        <dbReference type="RefSeq" id="XP_060673787.1"/>
    </source>
</evidence>
<dbReference type="Proteomes" id="UP001652623">
    <property type="component" value="Chromosome 6"/>
</dbReference>
<name>A0ABM3I2Y2_ZIZJJ</name>
<organism evidence="2 3">
    <name type="scientific">Ziziphus jujuba</name>
    <name type="common">Chinese jujube</name>
    <name type="synonym">Ziziphus sativa</name>
    <dbReference type="NCBI Taxonomy" id="326968"/>
    <lineage>
        <taxon>Eukaryota</taxon>
        <taxon>Viridiplantae</taxon>
        <taxon>Streptophyta</taxon>
        <taxon>Embryophyta</taxon>
        <taxon>Tracheophyta</taxon>
        <taxon>Spermatophyta</taxon>
        <taxon>Magnoliopsida</taxon>
        <taxon>eudicotyledons</taxon>
        <taxon>Gunneridae</taxon>
        <taxon>Pentapetalae</taxon>
        <taxon>rosids</taxon>
        <taxon>fabids</taxon>
        <taxon>Rosales</taxon>
        <taxon>Rhamnaceae</taxon>
        <taxon>Paliureae</taxon>
        <taxon>Ziziphus</taxon>
    </lineage>
</organism>
<gene>
    <name evidence="3" type="primary">LOC107430526</name>
    <name evidence="4" type="synonym">LOC132803951</name>
</gene>
<keyword evidence="1" id="KW-1133">Transmembrane helix</keyword>
<evidence type="ECO:0000313" key="2">
    <source>
        <dbReference type="Proteomes" id="UP001652623"/>
    </source>
</evidence>
<dbReference type="RefSeq" id="XP_048319513.1">
    <property type="nucleotide sequence ID" value="XM_048463556.2"/>
</dbReference>